<dbReference type="PROSITE" id="PS50160">
    <property type="entry name" value="DNA_LIGASE_A3"/>
    <property type="match status" value="1"/>
</dbReference>
<feature type="non-terminal residue" evidence="4">
    <location>
        <position position="98"/>
    </location>
</feature>
<dbReference type="InterPro" id="IPR012310">
    <property type="entry name" value="DNA_ligase_ATP-dep_cent"/>
</dbReference>
<keyword evidence="5" id="KW-1185">Reference proteome</keyword>
<evidence type="ECO:0000259" key="3">
    <source>
        <dbReference type="PROSITE" id="PS50160"/>
    </source>
</evidence>
<accession>A0ABN8RLZ0</accession>
<feature type="non-terminal residue" evidence="4">
    <location>
        <position position="1"/>
    </location>
</feature>
<gene>
    <name evidence="4" type="ORF">PEVE_00012904</name>
</gene>
<keyword evidence="2" id="KW-0436">Ligase</keyword>
<protein>
    <recommendedName>
        <fullName evidence="3">ATP-dependent DNA ligase family profile domain-containing protein</fullName>
    </recommendedName>
</protein>
<dbReference type="Gene3D" id="2.40.50.140">
    <property type="entry name" value="Nucleic acid-binding proteins"/>
    <property type="match status" value="1"/>
</dbReference>
<evidence type="ECO:0000256" key="2">
    <source>
        <dbReference type="ARBA" id="ARBA00022598"/>
    </source>
</evidence>
<dbReference type="InterPro" id="IPR012309">
    <property type="entry name" value="DNA_ligase_ATP-dep_C"/>
</dbReference>
<name>A0ABN8RLZ0_9CNID</name>
<feature type="domain" description="ATP-dependent DNA ligase family profile" evidence="3">
    <location>
        <begin position="1"/>
        <end position="41"/>
    </location>
</feature>
<dbReference type="Pfam" id="PF04679">
    <property type="entry name" value="DNA_ligase_A_C"/>
    <property type="match status" value="1"/>
</dbReference>
<proteinExistence type="inferred from homology"/>
<evidence type="ECO:0000313" key="4">
    <source>
        <dbReference type="EMBL" id="CAH3180401.1"/>
    </source>
</evidence>
<dbReference type="PANTHER" id="PTHR45674">
    <property type="entry name" value="DNA LIGASE 1/3 FAMILY MEMBER"/>
    <property type="match status" value="1"/>
</dbReference>
<dbReference type="PANTHER" id="PTHR45674:SF4">
    <property type="entry name" value="DNA LIGASE 1"/>
    <property type="match status" value="1"/>
</dbReference>
<dbReference type="SUPFAM" id="SSF50249">
    <property type="entry name" value="Nucleic acid-binding proteins"/>
    <property type="match status" value="1"/>
</dbReference>
<reference evidence="4 5" key="1">
    <citation type="submission" date="2022-05" db="EMBL/GenBank/DDBJ databases">
        <authorList>
            <consortium name="Genoscope - CEA"/>
            <person name="William W."/>
        </authorList>
    </citation>
    <scope>NUCLEOTIDE SEQUENCE [LARGE SCALE GENOMIC DNA]</scope>
</reference>
<evidence type="ECO:0000313" key="5">
    <source>
        <dbReference type="Proteomes" id="UP001159427"/>
    </source>
</evidence>
<comment type="similarity">
    <text evidence="1">Belongs to the ATP-dependent DNA ligase family.</text>
</comment>
<sequence length="98" mass="11195">QLKKDYLTGVGDTLDVVVIGGYLGKGKRTGSYGGYLLACYDPENEEFQTICKIGTGFTDELLDKHYQFFKDHVISQPKAYYRYDDSLEPDHWFDAVQV</sequence>
<dbReference type="InterPro" id="IPR050191">
    <property type="entry name" value="ATP-dep_DNA_ligase"/>
</dbReference>
<comment type="caution">
    <text evidence="4">The sequence shown here is derived from an EMBL/GenBank/DDBJ whole genome shotgun (WGS) entry which is preliminary data.</text>
</comment>
<evidence type="ECO:0000256" key="1">
    <source>
        <dbReference type="ARBA" id="ARBA00007572"/>
    </source>
</evidence>
<dbReference type="EMBL" id="CALNXI010001958">
    <property type="protein sequence ID" value="CAH3180401.1"/>
    <property type="molecule type" value="Genomic_DNA"/>
</dbReference>
<dbReference type="Proteomes" id="UP001159427">
    <property type="component" value="Unassembled WGS sequence"/>
</dbReference>
<dbReference type="InterPro" id="IPR012340">
    <property type="entry name" value="NA-bd_OB-fold"/>
</dbReference>
<organism evidence="4 5">
    <name type="scientific">Porites evermanni</name>
    <dbReference type="NCBI Taxonomy" id="104178"/>
    <lineage>
        <taxon>Eukaryota</taxon>
        <taxon>Metazoa</taxon>
        <taxon>Cnidaria</taxon>
        <taxon>Anthozoa</taxon>
        <taxon>Hexacorallia</taxon>
        <taxon>Scleractinia</taxon>
        <taxon>Fungiina</taxon>
        <taxon>Poritidae</taxon>
        <taxon>Porites</taxon>
    </lineage>
</organism>